<accession>A0ABD2QC76</accession>
<dbReference type="CDD" id="cd01756">
    <property type="entry name" value="PLAT_repeat"/>
    <property type="match status" value="4"/>
</dbReference>
<feature type="domain" description="PLAT" evidence="3">
    <location>
        <begin position="1"/>
        <end position="85"/>
    </location>
</feature>
<feature type="domain" description="PLAT" evidence="3">
    <location>
        <begin position="220"/>
        <end position="337"/>
    </location>
</feature>
<keyword evidence="5" id="KW-1185">Reference proteome</keyword>
<dbReference type="InterPro" id="IPR036392">
    <property type="entry name" value="PLAT/LH2_dom_sf"/>
</dbReference>
<feature type="region of interest" description="Disordered" evidence="2">
    <location>
        <begin position="319"/>
        <end position="342"/>
    </location>
</feature>
<dbReference type="AlphaFoldDB" id="A0ABD2QC76"/>
<evidence type="ECO:0000313" key="4">
    <source>
        <dbReference type="EMBL" id="KAL3317120.1"/>
    </source>
</evidence>
<dbReference type="EMBL" id="JBJKFK010000426">
    <property type="protein sequence ID" value="KAL3317120.1"/>
    <property type="molecule type" value="Genomic_DNA"/>
</dbReference>
<feature type="domain" description="PLAT" evidence="3">
    <location>
        <begin position="93"/>
        <end position="211"/>
    </location>
</feature>
<comment type="caution">
    <text evidence="1">Lacks conserved residue(s) required for the propagation of feature annotation.</text>
</comment>
<dbReference type="PANTHER" id="PTHR45901">
    <property type="entry name" value="PROTEIN CBG12474"/>
    <property type="match status" value="1"/>
</dbReference>
<feature type="domain" description="PLAT" evidence="3">
    <location>
        <begin position="966"/>
        <end position="1085"/>
    </location>
</feature>
<dbReference type="SUPFAM" id="SSF49723">
    <property type="entry name" value="Lipase/lipooxygenase domain (PLAT/LH2 domain)"/>
    <property type="match status" value="9"/>
</dbReference>
<proteinExistence type="predicted"/>
<dbReference type="InterPro" id="IPR052970">
    <property type="entry name" value="Inner_ear_hair_cell_LOXHD"/>
</dbReference>
<dbReference type="Proteomes" id="UP001626550">
    <property type="component" value="Unassembled WGS sequence"/>
</dbReference>
<organism evidence="4 5">
    <name type="scientific">Cichlidogyrus casuarinus</name>
    <dbReference type="NCBI Taxonomy" id="1844966"/>
    <lineage>
        <taxon>Eukaryota</taxon>
        <taxon>Metazoa</taxon>
        <taxon>Spiralia</taxon>
        <taxon>Lophotrochozoa</taxon>
        <taxon>Platyhelminthes</taxon>
        <taxon>Monogenea</taxon>
        <taxon>Monopisthocotylea</taxon>
        <taxon>Dactylogyridea</taxon>
        <taxon>Ancyrocephalidae</taxon>
        <taxon>Cichlidogyrus</taxon>
    </lineage>
</organism>
<reference evidence="4 5" key="1">
    <citation type="submission" date="2024-11" db="EMBL/GenBank/DDBJ databases">
        <title>Adaptive evolution of stress response genes in parasites aligns with host niche diversity.</title>
        <authorList>
            <person name="Hahn C."/>
            <person name="Resl P."/>
        </authorList>
    </citation>
    <scope>NUCLEOTIDE SEQUENCE [LARGE SCALE GENOMIC DNA]</scope>
    <source>
        <strain evidence="4">EGGRZ-B1_66</strain>
        <tissue evidence="4">Body</tissue>
    </source>
</reference>
<protein>
    <submittedName>
        <fullName evidence="4">Lipoxygenase y domain-containing protein 1</fullName>
    </submittedName>
</protein>
<feature type="domain" description="PLAT" evidence="3">
    <location>
        <begin position="1098"/>
        <end position="1210"/>
    </location>
</feature>
<dbReference type="Gene3D" id="2.60.60.20">
    <property type="entry name" value="PLAT/LH2 domain"/>
    <property type="match status" value="2"/>
</dbReference>
<dbReference type="Gene3D" id="2.40.180.10">
    <property type="entry name" value="Catalase core domain"/>
    <property type="match status" value="7"/>
</dbReference>
<feature type="domain" description="PLAT" evidence="3">
    <location>
        <begin position="769"/>
        <end position="897"/>
    </location>
</feature>
<gene>
    <name evidence="4" type="primary">LOXHD1_2</name>
    <name evidence="4" type="ORF">Ciccas_004227</name>
</gene>
<sequence>MLRHSVKHTNKFERGRVDEFFVEAVDLGDIKKVKIGHESNKSLDGWYLDKVIIENTTMVDKRFVFECFKWLDATKDDGLTIRELDGCSILQGTTYQVSVKTGTEQGAGTDANVFLSIHGKEESTGTLPLKHSTGFKNKFEAGRIDTFELTSVKIDEIKSIKLWHDGSGIGSAWFVDQVIILVPDSGKKYTFSIRKWLKKEDGTSEIELEPTKFELLEGLTPYEVLIYTSDIQGAGTDANVFMQIYGAGLNKKTQRLELRNRSDNFQKGSVDKFKIYGLDVGAITKLRVGHDNSGPGPGWHLAKINIQKISSKSVVIPPTKPELARSRTPISQDGHSSRTGKTTYTVDVKTGDRFGAGTDAHVFLTLFGAKSDCGERRLSHSSTHKNKFERNNVDKFTVKALDLGPLKKLKIRHDNAKGAAPWYLDYIYVSAPESDGKIKDYLFTCYKWLSSTDGDGLISRELIPADPITFAKWRDGKNVKDEARLSEEDDLYSPKFAITDQLTSYTVKVHTGKKPGAGTDANVHIVLYGQEDDTGVVPLKTSIKPDGSVRSNKFEAGNVDTFKIKAVDIGPIKKLTVGHDNSGGGAAWYLDFIEVEALKLGETLFFPCEAWIGLNKGQETTYEIVTYTSDLTGAGTQALVFIQLYGEGGTASDLIQLNVGPEARTKFKRGKKDAFYLELDQLLEPLTKIRVGHDGGGLGSDWHLDKVEVRRILDENHTTLTYEFACGKWLNKDHKEYELLVSHAYEAKVDESGQTTIEKHEVDKTITMKHYHIRVKTGDLDGSGTDANVYLTIQGDRGDTGERKLASSLTYMDKFERGHTDIFAWEAADLGTIYKTRIRHDNSGPSASWFLDSIEVQEVTGEWKERKATAAGEVVLFRCERWLSKTKSDKRCERTLYCEGYQGDKSSSGTLASVRGSSLNLQASQSDLLNNSGSLLSIRGGRSPRNIPSAALKLTPEDALIEAPTMTAIVKLTTGSMPDAGSKGPVWLEITGDKGIESGKLLLQSLETGNEIPKACTKQYTFDVIEMAGISLIQIGNEAIGSENSSLFVQLVQIELPTKGLRYTVKCGTWLSKFKEDNLTVRTFKVTPDMAKRFNSLLKYSLRVETADVEQAGTDCQIFLKLFGSKGDSNEIELDKNGDRFERNSKDILALELEDVGEIRKIRLRHSGVYISSSFPKALIIMDYDSSFYGNKPSCPLPILLTLDQLADEK</sequence>
<evidence type="ECO:0000256" key="1">
    <source>
        <dbReference type="PROSITE-ProRule" id="PRU00152"/>
    </source>
</evidence>
<name>A0ABD2QC76_9PLAT</name>
<dbReference type="Pfam" id="PF01477">
    <property type="entry name" value="PLAT"/>
    <property type="match status" value="8"/>
</dbReference>
<feature type="domain" description="PLAT" evidence="3">
    <location>
        <begin position="503"/>
        <end position="626"/>
    </location>
</feature>
<feature type="domain" description="PLAT" evidence="3">
    <location>
        <begin position="342"/>
        <end position="463"/>
    </location>
</feature>
<dbReference type="InterPro" id="IPR001024">
    <property type="entry name" value="PLAT/LH2_dom"/>
</dbReference>
<evidence type="ECO:0000259" key="3">
    <source>
        <dbReference type="PROSITE" id="PS50095"/>
    </source>
</evidence>
<feature type="domain" description="PLAT" evidence="3">
    <location>
        <begin position="620"/>
        <end position="744"/>
    </location>
</feature>
<evidence type="ECO:0000256" key="2">
    <source>
        <dbReference type="SAM" id="MobiDB-lite"/>
    </source>
</evidence>
<dbReference type="PROSITE" id="PS50095">
    <property type="entry name" value="PLAT"/>
    <property type="match status" value="9"/>
</dbReference>
<evidence type="ECO:0000313" key="5">
    <source>
        <dbReference type="Proteomes" id="UP001626550"/>
    </source>
</evidence>
<dbReference type="PANTHER" id="PTHR45901:SF3">
    <property type="entry name" value="LIPOXYGENASE HOMOLOGY DOMAIN-CONTAINING PROTEIN 1"/>
    <property type="match status" value="1"/>
</dbReference>
<dbReference type="SMART" id="SM00308">
    <property type="entry name" value="LH2"/>
    <property type="match status" value="5"/>
</dbReference>
<comment type="caution">
    <text evidence="4">The sequence shown here is derived from an EMBL/GenBank/DDBJ whole genome shotgun (WGS) entry which is preliminary data.</text>
</comment>
<feature type="compositionally biased region" description="Polar residues" evidence="2">
    <location>
        <begin position="328"/>
        <end position="342"/>
    </location>
</feature>